<organism evidence="12 13">
    <name type="scientific">Xiphophorus maculatus</name>
    <name type="common">Southern platyfish</name>
    <name type="synonym">Platypoecilus maculatus</name>
    <dbReference type="NCBI Taxonomy" id="8083"/>
    <lineage>
        <taxon>Eukaryota</taxon>
        <taxon>Metazoa</taxon>
        <taxon>Chordata</taxon>
        <taxon>Craniata</taxon>
        <taxon>Vertebrata</taxon>
        <taxon>Euteleostomi</taxon>
        <taxon>Actinopterygii</taxon>
        <taxon>Neopterygii</taxon>
        <taxon>Teleostei</taxon>
        <taxon>Neoteleostei</taxon>
        <taxon>Acanthomorphata</taxon>
        <taxon>Ovalentaria</taxon>
        <taxon>Atherinomorphae</taxon>
        <taxon>Cyprinodontiformes</taxon>
        <taxon>Poeciliidae</taxon>
        <taxon>Poeciliinae</taxon>
        <taxon>Xiphophorus</taxon>
    </lineage>
</organism>
<evidence type="ECO:0000256" key="6">
    <source>
        <dbReference type="ARBA" id="ARBA00022801"/>
    </source>
</evidence>
<evidence type="ECO:0000256" key="4">
    <source>
        <dbReference type="ARBA" id="ARBA00022723"/>
    </source>
</evidence>
<feature type="binding site" evidence="9">
    <location>
        <position position="39"/>
    </location>
    <ligand>
        <name>Mg(2+)</name>
        <dbReference type="ChEBI" id="CHEBI:18420"/>
        <label>1</label>
    </ligand>
</feature>
<dbReference type="EC" id="3.1.11.2" evidence="3"/>
<reference evidence="12" key="4">
    <citation type="submission" date="2025-09" db="UniProtKB">
        <authorList>
            <consortium name="Ensembl"/>
        </authorList>
    </citation>
    <scope>IDENTIFICATION</scope>
    <source>
        <strain evidence="12">JP 163 A</strain>
    </source>
</reference>
<keyword evidence="4 9" id="KW-0479">Metal-binding</keyword>
<dbReference type="InterPro" id="IPR036691">
    <property type="entry name" value="Endo/exonu/phosph_ase_sf"/>
</dbReference>
<feature type="binding site" evidence="9">
    <location>
        <position position="10"/>
    </location>
    <ligand>
        <name>Mg(2+)</name>
        <dbReference type="ChEBI" id="CHEBI:18420"/>
        <label>1</label>
    </ligand>
</feature>
<keyword evidence="6" id="KW-0378">Hydrolase</keyword>
<evidence type="ECO:0000256" key="5">
    <source>
        <dbReference type="ARBA" id="ARBA00022763"/>
    </source>
</evidence>
<dbReference type="OMA" id="THIERTH"/>
<feature type="site" description="Interaction with DNA substrate" evidence="10">
    <location>
        <position position="213"/>
    </location>
</feature>
<dbReference type="PANTHER" id="PTHR22748">
    <property type="entry name" value="AP ENDONUCLEASE"/>
    <property type="match status" value="1"/>
</dbReference>
<name>A0A3B5QIH9_XIPMA</name>
<dbReference type="InterPro" id="IPR004808">
    <property type="entry name" value="AP_endonuc_1"/>
</dbReference>
<evidence type="ECO:0000259" key="11">
    <source>
        <dbReference type="Pfam" id="PF03372"/>
    </source>
</evidence>
<dbReference type="CDD" id="cd09076">
    <property type="entry name" value="L1-EN"/>
    <property type="match status" value="1"/>
</dbReference>
<keyword evidence="7 9" id="KW-0460">Magnesium</keyword>
<comment type="catalytic activity">
    <reaction evidence="1">
        <text>Exonucleolytic cleavage in the 3'- to 5'-direction to yield nucleoside 5'-phosphates.</text>
        <dbReference type="EC" id="3.1.11.2"/>
    </reaction>
</comment>
<feature type="binding site" evidence="9">
    <location>
        <position position="213"/>
    </location>
    <ligand>
        <name>Mg(2+)</name>
        <dbReference type="ChEBI" id="CHEBI:18420"/>
        <label>1</label>
    </ligand>
</feature>
<protein>
    <recommendedName>
        <fullName evidence="3">exodeoxyribonuclease III</fullName>
        <ecNumber evidence="3">3.1.11.2</ecNumber>
    </recommendedName>
</protein>
<dbReference type="GO" id="GO:0008311">
    <property type="term" value="F:double-stranded DNA 3'-5' DNA exonuclease activity"/>
    <property type="evidence" value="ECO:0007669"/>
    <property type="project" value="UniProtKB-EC"/>
</dbReference>
<dbReference type="GO" id="GO:0006284">
    <property type="term" value="P:base-excision repair"/>
    <property type="evidence" value="ECO:0007669"/>
    <property type="project" value="TreeGrafter"/>
</dbReference>
<dbReference type="InParanoid" id="A0A3B5QIH9"/>
<dbReference type="SUPFAM" id="SSF56219">
    <property type="entry name" value="DNase I-like"/>
    <property type="match status" value="1"/>
</dbReference>
<dbReference type="STRING" id="8083.ENSXMAP00000030701"/>
<feature type="domain" description="Endonuclease/exonuclease/phosphatase" evidence="11">
    <location>
        <begin position="8"/>
        <end position="112"/>
    </location>
</feature>
<dbReference type="InterPro" id="IPR005135">
    <property type="entry name" value="Endo/exonuclease/phosphatase"/>
</dbReference>
<evidence type="ECO:0000256" key="2">
    <source>
        <dbReference type="ARBA" id="ARBA00007092"/>
    </source>
</evidence>
<dbReference type="GeneTree" id="ENSGT00950000183016"/>
<dbReference type="GO" id="GO:0005634">
    <property type="term" value="C:nucleus"/>
    <property type="evidence" value="ECO:0007669"/>
    <property type="project" value="TreeGrafter"/>
</dbReference>
<keyword evidence="13" id="KW-1185">Reference proteome</keyword>
<keyword evidence="9" id="KW-0464">Manganese</keyword>
<evidence type="ECO:0000256" key="8">
    <source>
        <dbReference type="ARBA" id="ARBA00023204"/>
    </source>
</evidence>
<dbReference type="Proteomes" id="UP000002852">
    <property type="component" value="Unassembled WGS sequence"/>
</dbReference>
<accession>A0A3B5QIH9</accession>
<dbReference type="GO" id="GO:0003906">
    <property type="term" value="F:DNA-(apurinic or apyrimidinic site) endonuclease activity"/>
    <property type="evidence" value="ECO:0007669"/>
    <property type="project" value="TreeGrafter"/>
</dbReference>
<reference evidence="12" key="3">
    <citation type="submission" date="2025-08" db="UniProtKB">
        <authorList>
            <consortium name="Ensembl"/>
        </authorList>
    </citation>
    <scope>IDENTIFICATION</scope>
    <source>
        <strain evidence="12">JP 163 A</strain>
    </source>
</reference>
<feature type="binding site" evidence="9">
    <location>
        <position position="212"/>
    </location>
    <ligand>
        <name>Mg(2+)</name>
        <dbReference type="ChEBI" id="CHEBI:18420"/>
        <label>2</label>
    </ligand>
</feature>
<reference evidence="13" key="1">
    <citation type="submission" date="2012-01" db="EMBL/GenBank/DDBJ databases">
        <authorList>
            <person name="Walter R."/>
            <person name="Schartl M."/>
            <person name="Warren W."/>
        </authorList>
    </citation>
    <scope>NUCLEOTIDE SEQUENCE [LARGE SCALE GENOMIC DNA]</scope>
    <source>
        <strain evidence="13">JP 163 A</strain>
    </source>
</reference>
<dbReference type="Ensembl" id="ENSXMAT00000030132.1">
    <property type="protein sequence ID" value="ENSXMAP00000030701.1"/>
    <property type="gene ID" value="ENSXMAG00000021098.1"/>
</dbReference>
<evidence type="ECO:0000256" key="7">
    <source>
        <dbReference type="ARBA" id="ARBA00022842"/>
    </source>
</evidence>
<keyword evidence="8" id="KW-0234">DNA repair</keyword>
<evidence type="ECO:0000313" key="13">
    <source>
        <dbReference type="Proteomes" id="UP000002852"/>
    </source>
</evidence>
<keyword evidence="5" id="KW-0227">DNA damage</keyword>
<evidence type="ECO:0000313" key="12">
    <source>
        <dbReference type="Ensembl" id="ENSXMAP00000030701.1"/>
    </source>
</evidence>
<comment type="similarity">
    <text evidence="2">Belongs to the DNA repair enzymes AP/ExoA family.</text>
</comment>
<proteinExistence type="inferred from homology"/>
<sequence length="415" mass="47710">MSTLTVTSFNVKGLHSPTKRKKVLLQLRQSKYQVALLQETHLSDVEHTKLNKSWADKVYYSSHCSGRKRGVAILIHRQINFTETLVHKDKEGRFILVNGIIDGTSVSFVNVYAPNEDVPGFIKSVFNMIAEYSSDRHPASRTPISKMGKMLKNMSVEAGLVDIWRSKFPKDRNFTFYSNRHASYSRIDYFFTAKAELHRLEDITILPITISDHAPVTLKWNIGLTPSFKQWRLNACLLNDKEFVEFVKLDLKNYLDINNTPETSPIMLWDCAKAYLRGSIISYTTAKKRQKAAKQKYLEDRIRELDLQHKKTRASRILNDLNTSCRELQDLLSEKIEGNLRFAKQQYYENGNRVSRLLAFRLKKQQSSNVVHKLKSGNKSILKPKDIAVQAGWCVCGDVFSSNHSILSESQTPQF</sequence>
<dbReference type="Gene3D" id="3.60.10.10">
    <property type="entry name" value="Endonuclease/exonuclease/phosphatase"/>
    <property type="match status" value="1"/>
</dbReference>
<feature type="site" description="Important for catalytic activity" evidence="10">
    <location>
        <position position="188"/>
    </location>
</feature>
<evidence type="ECO:0000256" key="3">
    <source>
        <dbReference type="ARBA" id="ARBA00012115"/>
    </source>
</evidence>
<dbReference type="Pfam" id="PF03372">
    <property type="entry name" value="Exo_endo_phos"/>
    <property type="match status" value="1"/>
</dbReference>
<dbReference type="AlphaFoldDB" id="A0A3B5QIH9"/>
<evidence type="ECO:0000256" key="9">
    <source>
        <dbReference type="PIRSR" id="PIRSR604808-2"/>
    </source>
</evidence>
<dbReference type="GO" id="GO:0046872">
    <property type="term" value="F:metal ion binding"/>
    <property type="evidence" value="ECO:0007669"/>
    <property type="project" value="UniProtKB-KW"/>
</dbReference>
<comment type="cofactor">
    <cofactor evidence="9">
        <name>Mg(2+)</name>
        <dbReference type="ChEBI" id="CHEBI:18420"/>
    </cofactor>
    <cofactor evidence="9">
        <name>Mn(2+)</name>
        <dbReference type="ChEBI" id="CHEBI:29035"/>
    </cofactor>
    <text evidence="9">Probably binds two magnesium or manganese ions per subunit.</text>
</comment>
<dbReference type="PANTHER" id="PTHR22748:SF26">
    <property type="entry name" value="ENDONUCLEASE_EXONUCLEASE_PHOSPHATASE DOMAIN-CONTAINING PROTEIN"/>
    <property type="match status" value="1"/>
</dbReference>
<evidence type="ECO:0000256" key="1">
    <source>
        <dbReference type="ARBA" id="ARBA00000493"/>
    </source>
</evidence>
<reference evidence="13" key="2">
    <citation type="journal article" date="2013" name="Nat. Genet.">
        <title>The genome of the platyfish, Xiphophorus maculatus, provides insights into evolutionary adaptation and several complex traits.</title>
        <authorList>
            <person name="Schartl M."/>
            <person name="Walter R.B."/>
            <person name="Shen Y."/>
            <person name="Garcia T."/>
            <person name="Catchen J."/>
            <person name="Amores A."/>
            <person name="Braasch I."/>
            <person name="Chalopin D."/>
            <person name="Volff J.N."/>
            <person name="Lesch K.P."/>
            <person name="Bisazza A."/>
            <person name="Minx P."/>
            <person name="Hillier L."/>
            <person name="Wilson R.K."/>
            <person name="Fuerstenberg S."/>
            <person name="Boore J."/>
            <person name="Searle S."/>
            <person name="Postlethwait J.H."/>
            <person name="Warren W.C."/>
        </authorList>
    </citation>
    <scope>NUCLEOTIDE SEQUENCE [LARGE SCALE GENOMIC DNA]</scope>
    <source>
        <strain evidence="13">JP 163 A</strain>
    </source>
</reference>
<evidence type="ECO:0000256" key="10">
    <source>
        <dbReference type="PIRSR" id="PIRSR604808-3"/>
    </source>
</evidence>
<dbReference type="GO" id="GO:0008081">
    <property type="term" value="F:phosphoric diester hydrolase activity"/>
    <property type="evidence" value="ECO:0007669"/>
    <property type="project" value="TreeGrafter"/>
</dbReference>